<keyword evidence="1" id="KW-0732">Signal</keyword>
<dbReference type="EMBL" id="JAPUFD010000019">
    <property type="protein sequence ID" value="MDI1492553.1"/>
    <property type="molecule type" value="Genomic_DNA"/>
</dbReference>
<organism evidence="2 3">
    <name type="scientific">Ramalina farinacea</name>
    <dbReference type="NCBI Taxonomy" id="258253"/>
    <lineage>
        <taxon>Eukaryota</taxon>
        <taxon>Fungi</taxon>
        <taxon>Dikarya</taxon>
        <taxon>Ascomycota</taxon>
        <taxon>Pezizomycotina</taxon>
        <taxon>Lecanoromycetes</taxon>
        <taxon>OSLEUM clade</taxon>
        <taxon>Lecanoromycetidae</taxon>
        <taxon>Lecanorales</taxon>
        <taxon>Lecanorineae</taxon>
        <taxon>Ramalinaceae</taxon>
        <taxon>Ramalina</taxon>
    </lineage>
</organism>
<evidence type="ECO:0000313" key="2">
    <source>
        <dbReference type="EMBL" id="MDI1492553.1"/>
    </source>
</evidence>
<keyword evidence="3" id="KW-1185">Reference proteome</keyword>
<evidence type="ECO:0000313" key="3">
    <source>
        <dbReference type="Proteomes" id="UP001161017"/>
    </source>
</evidence>
<evidence type="ECO:0008006" key="4">
    <source>
        <dbReference type="Google" id="ProtNLM"/>
    </source>
</evidence>
<proteinExistence type="predicted"/>
<sequence length="187" mass="20446">MYPISSTSMLALALHLLNTCALPNPAEESTPSVPLIPRNRQHAWIGEFNVKDCTDAAIAAHDPSKAPLWPKGLKIDARPKIYNGTCIAWHPAFVQEDPTSVGVWWGQEDEAISQVKIYSGSSECDGSDKTKVKDTCCDDKQLLGLINKNDSGTVDFGANENYGFDGACVDGEYGNKLWGMKYFRGFA</sequence>
<feature type="chain" id="PRO_5041437890" description="Ecp2 effector protein domain-containing protein" evidence="1">
    <location>
        <begin position="22"/>
        <end position="187"/>
    </location>
</feature>
<comment type="caution">
    <text evidence="2">The sequence shown here is derived from an EMBL/GenBank/DDBJ whole genome shotgun (WGS) entry which is preliminary data.</text>
</comment>
<dbReference type="Proteomes" id="UP001161017">
    <property type="component" value="Unassembled WGS sequence"/>
</dbReference>
<name>A0AA43QTX8_9LECA</name>
<reference evidence="2" key="1">
    <citation type="journal article" date="2023" name="Genome Biol. Evol.">
        <title>First Whole Genome Sequence and Flow Cytometry Genome Size Data for the Lichen-Forming Fungus Ramalina farinacea (Ascomycota).</title>
        <authorList>
            <person name="Llewellyn T."/>
            <person name="Mian S."/>
            <person name="Hill R."/>
            <person name="Leitch I.J."/>
            <person name="Gaya E."/>
        </authorList>
    </citation>
    <scope>NUCLEOTIDE SEQUENCE</scope>
    <source>
        <strain evidence="2">LIQ254RAFAR</strain>
    </source>
</reference>
<gene>
    <name evidence="2" type="ORF">OHK93_003767</name>
</gene>
<feature type="signal peptide" evidence="1">
    <location>
        <begin position="1"/>
        <end position="21"/>
    </location>
</feature>
<evidence type="ECO:0000256" key="1">
    <source>
        <dbReference type="SAM" id="SignalP"/>
    </source>
</evidence>
<accession>A0AA43QTX8</accession>
<protein>
    <recommendedName>
        <fullName evidence="4">Ecp2 effector protein domain-containing protein</fullName>
    </recommendedName>
</protein>
<dbReference type="AlphaFoldDB" id="A0AA43QTX8"/>